<dbReference type="Pfam" id="PF01917">
    <property type="entry name" value="Flagellin_arch-type"/>
    <property type="match status" value="1"/>
</dbReference>
<keyword evidence="5" id="KW-1133">Transmembrane helix</keyword>
<evidence type="ECO:0000256" key="2">
    <source>
        <dbReference type="ARBA" id="ARBA00010256"/>
    </source>
</evidence>
<protein>
    <recommendedName>
        <fullName evidence="4">Flagellin</fullName>
    </recommendedName>
</protein>
<dbReference type="InterPro" id="IPR013373">
    <property type="entry name" value="Flagellin/pilin_N_arc"/>
</dbReference>
<keyword evidence="3 4" id="KW-0974">Archaeal flagellum</keyword>
<dbReference type="RefSeq" id="WP_256532455.1">
    <property type="nucleotide sequence ID" value="NZ_CP101824.1"/>
</dbReference>
<dbReference type="Proteomes" id="UP001595846">
    <property type="component" value="Unassembled WGS sequence"/>
</dbReference>
<dbReference type="PANTHER" id="PTHR35903">
    <property type="entry name" value="FLAGELLIN B1"/>
    <property type="match status" value="1"/>
</dbReference>
<organism evidence="6 7">
    <name type="scientific">Halovivax cerinus</name>
    <dbReference type="NCBI Taxonomy" id="1487865"/>
    <lineage>
        <taxon>Archaea</taxon>
        <taxon>Methanobacteriati</taxon>
        <taxon>Methanobacteriota</taxon>
        <taxon>Stenosarchaea group</taxon>
        <taxon>Halobacteria</taxon>
        <taxon>Halobacteriales</taxon>
        <taxon>Natrialbaceae</taxon>
        <taxon>Halovivax</taxon>
    </lineage>
</organism>
<evidence type="ECO:0000256" key="1">
    <source>
        <dbReference type="ARBA" id="ARBA00004618"/>
    </source>
</evidence>
<comment type="similarity">
    <text evidence="2 4">Belongs to the archaeal flagellin family.</text>
</comment>
<comment type="subcellular location">
    <subcellularLocation>
        <location evidence="1 4">Archaeal flagellum</location>
    </subcellularLocation>
</comment>
<evidence type="ECO:0000256" key="3">
    <source>
        <dbReference type="ARBA" id="ARBA00022440"/>
    </source>
</evidence>
<proteinExistence type="inferred from homology"/>
<evidence type="ECO:0000256" key="5">
    <source>
        <dbReference type="SAM" id="Phobius"/>
    </source>
</evidence>
<dbReference type="EMBL" id="JBHSAQ010000016">
    <property type="protein sequence ID" value="MFC3960176.1"/>
    <property type="molecule type" value="Genomic_DNA"/>
</dbReference>
<dbReference type="AlphaFoldDB" id="A0ABD5NT77"/>
<dbReference type="InterPro" id="IPR002774">
    <property type="entry name" value="Flagellin_arc-type"/>
</dbReference>
<keyword evidence="7" id="KW-1185">Reference proteome</keyword>
<reference evidence="6 7" key="1">
    <citation type="journal article" date="2019" name="Int. J. Syst. Evol. Microbiol.">
        <title>The Global Catalogue of Microorganisms (GCM) 10K type strain sequencing project: providing services to taxonomists for standard genome sequencing and annotation.</title>
        <authorList>
            <consortium name="The Broad Institute Genomics Platform"/>
            <consortium name="The Broad Institute Genome Sequencing Center for Infectious Disease"/>
            <person name="Wu L."/>
            <person name="Ma J."/>
        </authorList>
    </citation>
    <scope>NUCLEOTIDE SEQUENCE [LARGE SCALE GENOMIC DNA]</scope>
    <source>
        <strain evidence="6 7">IBRC-M 10256</strain>
    </source>
</reference>
<dbReference type="PANTHER" id="PTHR35903:SF1">
    <property type="entry name" value="FLAGELLIN B1"/>
    <property type="match status" value="1"/>
</dbReference>
<keyword evidence="5" id="KW-0472">Membrane</keyword>
<dbReference type="NCBIfam" id="TIGR02537">
    <property type="entry name" value="arch_flag_Nterm"/>
    <property type="match status" value="1"/>
</dbReference>
<name>A0ABD5NT77_9EURY</name>
<gene>
    <name evidence="6" type="ORF">ACFOUR_17590</name>
</gene>
<dbReference type="GO" id="GO:0097589">
    <property type="term" value="C:archaeal-type flagellum"/>
    <property type="evidence" value="ECO:0007669"/>
    <property type="project" value="UniProtKB-SubCell"/>
</dbReference>
<evidence type="ECO:0000313" key="7">
    <source>
        <dbReference type="Proteomes" id="UP001595846"/>
    </source>
</evidence>
<accession>A0ABD5NT77</accession>
<dbReference type="GeneID" id="73901538"/>
<feature type="transmembrane region" description="Helical" evidence="5">
    <location>
        <begin position="12"/>
        <end position="37"/>
    </location>
</feature>
<evidence type="ECO:0000256" key="4">
    <source>
        <dbReference type="RuleBase" id="RU361282"/>
    </source>
</evidence>
<sequence>MFEILTDEDRRGQVGIGTLIVFIAMVLVAAIAAGVLINTAGVLQTQASDTGSETQEAVANQVEVVHASGLINETHDTDVGLKNASDSGNWETNGTVDHNGDDVVDMVHMTVMKSAGANAIDLSSMTIQYTSGQTDKTLTYGGDNGEYSLNSTNESVVFSENVEGVADAYDLTADDYNSSTAEAIAYINTSATSETFATTAVAGNNANDELINTEDRVRITLYVGAIEADSSYVVKNDGADKLANKKNAAQSLTAELSSVGLEGGDSATISLNDQSGAQFTYGISVPSTFGNKQVVEV</sequence>
<evidence type="ECO:0000313" key="6">
    <source>
        <dbReference type="EMBL" id="MFC3960176.1"/>
    </source>
</evidence>
<keyword evidence="5" id="KW-0812">Transmembrane</keyword>
<comment type="function">
    <text evidence="4">Flagellin is the subunit protein which polymerizes to form the filaments of archaeal flagella.</text>
</comment>
<comment type="caution">
    <text evidence="6">The sequence shown here is derived from an EMBL/GenBank/DDBJ whole genome shotgun (WGS) entry which is preliminary data.</text>
</comment>